<comment type="caution">
    <text evidence="1">The sequence shown here is derived from an EMBL/GenBank/DDBJ whole genome shotgun (WGS) entry which is preliminary data.</text>
</comment>
<dbReference type="EMBL" id="JBHTEY010000004">
    <property type="protein sequence ID" value="MFC7614063.1"/>
    <property type="molecule type" value="Genomic_DNA"/>
</dbReference>
<organism evidence="1 2">
    <name type="scientific">Actinokineospora soli</name>
    <dbReference type="NCBI Taxonomy" id="1048753"/>
    <lineage>
        <taxon>Bacteria</taxon>
        <taxon>Bacillati</taxon>
        <taxon>Actinomycetota</taxon>
        <taxon>Actinomycetes</taxon>
        <taxon>Pseudonocardiales</taxon>
        <taxon>Pseudonocardiaceae</taxon>
        <taxon>Actinokineospora</taxon>
    </lineage>
</organism>
<keyword evidence="2" id="KW-1185">Reference proteome</keyword>
<evidence type="ECO:0000313" key="2">
    <source>
        <dbReference type="Proteomes" id="UP001596512"/>
    </source>
</evidence>
<sequence>MDRARRRKTVLIGAVAAAAALVVGGVVVLRAENRDAPVEAVRAYVEAIARGDGAAANAVDPRGFASAADPDVAAAALAGATERITLVGVAVDKYADTDADTVEVRVEYRLANVPNSVNLRVERADPGLVDTWRVIDPFLIPVRVQSTLPVLGTATIGDAEIPVTGLATEGHPQRAVHLYPGVYPLRAKESRYVRSTRVGPLVVDTGNYGQRPEDTPGNTVETAIDYEATPDLYTLVTERTSEHVAKCFAEPRTPACPDVHHPRADGKPRMDSAPVVDRITEYQTPHGSSESPLRFSANGGRYSYTSDGQTRSGVFVVFGQVVVTSEGDATVKFTPEL</sequence>
<dbReference type="Proteomes" id="UP001596512">
    <property type="component" value="Unassembled WGS sequence"/>
</dbReference>
<gene>
    <name evidence="1" type="ORF">ACFQV2_11410</name>
</gene>
<accession>A0ABW2TLD8</accession>
<name>A0ABW2TLD8_9PSEU</name>
<evidence type="ECO:0000313" key="1">
    <source>
        <dbReference type="EMBL" id="MFC7614063.1"/>
    </source>
</evidence>
<evidence type="ECO:0008006" key="3">
    <source>
        <dbReference type="Google" id="ProtNLM"/>
    </source>
</evidence>
<proteinExistence type="predicted"/>
<protein>
    <recommendedName>
        <fullName evidence="3">NTF2-like N-terminal transpeptidase domain-containing protein</fullName>
    </recommendedName>
</protein>
<reference evidence="2" key="1">
    <citation type="journal article" date="2019" name="Int. J. Syst. Evol. Microbiol.">
        <title>The Global Catalogue of Microorganisms (GCM) 10K type strain sequencing project: providing services to taxonomists for standard genome sequencing and annotation.</title>
        <authorList>
            <consortium name="The Broad Institute Genomics Platform"/>
            <consortium name="The Broad Institute Genome Sequencing Center for Infectious Disease"/>
            <person name="Wu L."/>
            <person name="Ma J."/>
        </authorList>
    </citation>
    <scope>NUCLEOTIDE SEQUENCE [LARGE SCALE GENOMIC DNA]</scope>
    <source>
        <strain evidence="2">JCM 17695</strain>
    </source>
</reference>